<dbReference type="EMBL" id="CAJVQB010023696">
    <property type="protein sequence ID" value="CAG8802492.1"/>
    <property type="molecule type" value="Genomic_DNA"/>
</dbReference>
<evidence type="ECO:0000313" key="2">
    <source>
        <dbReference type="Proteomes" id="UP000789901"/>
    </source>
</evidence>
<dbReference type="Proteomes" id="UP000789901">
    <property type="component" value="Unassembled WGS sequence"/>
</dbReference>
<sequence>MILEVEWDGTGIKNNEKVITKLHGCTPDGNLSFRRDKKKHKFSDRNTTYELAVHKKKVSVQCLLEFTETESYSLEEVTIAIKLPYLKIAELQHKEIILKQEDNSSIKLDDSVCNEIGTHKDDIIIIIKKKTTNTKLQSPEFSTKGIYLGIHYMRSPNHANNQRWTLTLEGHIVLKHNSKFVIEVLYNEITIKDGLNLKISRMVQTPNFISFIRRNISDLKNVDSSVKGKAYVRDCDGKNELLGHCYFEVTRDLIKEVIDIRGSDSYRAKFFYLEPFPQPTSDFLENIKDKPFKFINLIRYCHFTSTQMNHQENYSIYINLNIVFWKLTKQYGSP</sequence>
<protein>
    <submittedName>
        <fullName evidence="1">3705_t:CDS:1</fullName>
    </submittedName>
</protein>
<keyword evidence="2" id="KW-1185">Reference proteome</keyword>
<organism evidence="1 2">
    <name type="scientific">Gigaspora margarita</name>
    <dbReference type="NCBI Taxonomy" id="4874"/>
    <lineage>
        <taxon>Eukaryota</taxon>
        <taxon>Fungi</taxon>
        <taxon>Fungi incertae sedis</taxon>
        <taxon>Mucoromycota</taxon>
        <taxon>Glomeromycotina</taxon>
        <taxon>Glomeromycetes</taxon>
        <taxon>Diversisporales</taxon>
        <taxon>Gigasporaceae</taxon>
        <taxon>Gigaspora</taxon>
    </lineage>
</organism>
<name>A0ABN7VVR2_GIGMA</name>
<reference evidence="1 2" key="1">
    <citation type="submission" date="2021-06" db="EMBL/GenBank/DDBJ databases">
        <authorList>
            <person name="Kallberg Y."/>
            <person name="Tangrot J."/>
            <person name="Rosling A."/>
        </authorList>
    </citation>
    <scope>NUCLEOTIDE SEQUENCE [LARGE SCALE GENOMIC DNA]</scope>
    <source>
        <strain evidence="1 2">120-4 pot B 10/14</strain>
    </source>
</reference>
<comment type="caution">
    <text evidence="1">The sequence shown here is derived from an EMBL/GenBank/DDBJ whole genome shotgun (WGS) entry which is preliminary data.</text>
</comment>
<feature type="non-terminal residue" evidence="1">
    <location>
        <position position="334"/>
    </location>
</feature>
<evidence type="ECO:0000313" key="1">
    <source>
        <dbReference type="EMBL" id="CAG8802492.1"/>
    </source>
</evidence>
<proteinExistence type="predicted"/>
<accession>A0ABN7VVR2</accession>
<gene>
    <name evidence="1" type="ORF">GMARGA_LOCUS23423</name>
</gene>